<gene>
    <name evidence="9" type="primary">mepH</name>
    <name evidence="9" type="ORF">CLORY_23160</name>
</gene>
<evidence type="ECO:0000313" key="9">
    <source>
        <dbReference type="EMBL" id="OPJ61276.1"/>
    </source>
</evidence>
<reference evidence="9 10" key="1">
    <citation type="submission" date="2017-03" db="EMBL/GenBank/DDBJ databases">
        <title>Genome sequence of Clostridium oryzae DSM 28571.</title>
        <authorList>
            <person name="Poehlein A."/>
            <person name="Daniel R."/>
        </authorList>
    </citation>
    <scope>NUCLEOTIDE SEQUENCE [LARGE SCALE GENOMIC DNA]</scope>
    <source>
        <strain evidence="9 10">DSM 28571</strain>
    </source>
</reference>
<organism evidence="9 10">
    <name type="scientific">Clostridium oryzae</name>
    <dbReference type="NCBI Taxonomy" id="1450648"/>
    <lineage>
        <taxon>Bacteria</taxon>
        <taxon>Bacillati</taxon>
        <taxon>Bacillota</taxon>
        <taxon>Clostridia</taxon>
        <taxon>Eubacteriales</taxon>
        <taxon>Clostridiaceae</taxon>
        <taxon>Clostridium</taxon>
    </lineage>
</organism>
<dbReference type="EMBL" id="MZGV01000023">
    <property type="protein sequence ID" value="OPJ61276.1"/>
    <property type="molecule type" value="Genomic_DNA"/>
</dbReference>
<evidence type="ECO:0000256" key="4">
    <source>
        <dbReference type="ARBA" id="ARBA00022801"/>
    </source>
</evidence>
<dbReference type="PANTHER" id="PTHR47053">
    <property type="entry name" value="MUREIN DD-ENDOPEPTIDASE MEPH-RELATED"/>
    <property type="match status" value="1"/>
</dbReference>
<evidence type="ECO:0000313" key="10">
    <source>
        <dbReference type="Proteomes" id="UP000190080"/>
    </source>
</evidence>
<feature type="chain" id="PRO_5013274184" evidence="7">
    <location>
        <begin position="25"/>
        <end position="395"/>
    </location>
</feature>
<dbReference type="Gene3D" id="3.90.1720.10">
    <property type="entry name" value="endopeptidase domain like (from Nostoc punctiforme)"/>
    <property type="match status" value="1"/>
</dbReference>
<keyword evidence="5" id="KW-0788">Thiol protease</keyword>
<dbReference type="Pfam" id="PF24568">
    <property type="entry name" value="CC_PcsB"/>
    <property type="match status" value="1"/>
</dbReference>
<feature type="domain" description="NlpC/P60" evidence="8">
    <location>
        <begin position="279"/>
        <end position="395"/>
    </location>
</feature>
<keyword evidence="6" id="KW-0175">Coiled coil</keyword>
<dbReference type="Proteomes" id="UP000190080">
    <property type="component" value="Unassembled WGS sequence"/>
</dbReference>
<dbReference type="PANTHER" id="PTHR47053:SF1">
    <property type="entry name" value="MUREIN DD-ENDOPEPTIDASE MEPH-RELATED"/>
    <property type="match status" value="1"/>
</dbReference>
<feature type="signal peptide" evidence="7">
    <location>
        <begin position="1"/>
        <end position="24"/>
    </location>
</feature>
<evidence type="ECO:0000256" key="5">
    <source>
        <dbReference type="ARBA" id="ARBA00022807"/>
    </source>
</evidence>
<dbReference type="PROSITE" id="PS51935">
    <property type="entry name" value="NLPC_P60"/>
    <property type="match status" value="1"/>
</dbReference>
<dbReference type="GO" id="GO:0006508">
    <property type="term" value="P:proteolysis"/>
    <property type="evidence" value="ECO:0007669"/>
    <property type="project" value="UniProtKB-KW"/>
</dbReference>
<evidence type="ECO:0000256" key="3">
    <source>
        <dbReference type="ARBA" id="ARBA00022729"/>
    </source>
</evidence>
<dbReference type="Pfam" id="PF00877">
    <property type="entry name" value="NLPC_P60"/>
    <property type="match status" value="1"/>
</dbReference>
<comment type="similarity">
    <text evidence="1">Belongs to the peptidase C40 family.</text>
</comment>
<dbReference type="RefSeq" id="WP_242954403.1">
    <property type="nucleotide sequence ID" value="NZ_MZGV01000023.1"/>
</dbReference>
<dbReference type="Gene3D" id="6.10.250.3150">
    <property type="match status" value="1"/>
</dbReference>
<feature type="coiled-coil region" evidence="6">
    <location>
        <begin position="41"/>
        <end position="89"/>
    </location>
</feature>
<dbReference type="SUPFAM" id="SSF54001">
    <property type="entry name" value="Cysteine proteinases"/>
    <property type="match status" value="1"/>
</dbReference>
<protein>
    <submittedName>
        <fullName evidence="9">Murein DD-endopeptidase MepH</fullName>
        <ecNumber evidence="9">3.4.-.-</ecNumber>
    </submittedName>
</protein>
<evidence type="ECO:0000256" key="1">
    <source>
        <dbReference type="ARBA" id="ARBA00007074"/>
    </source>
</evidence>
<evidence type="ECO:0000256" key="6">
    <source>
        <dbReference type="SAM" id="Coils"/>
    </source>
</evidence>
<evidence type="ECO:0000256" key="7">
    <source>
        <dbReference type="SAM" id="SignalP"/>
    </source>
</evidence>
<dbReference type="InterPro" id="IPR051202">
    <property type="entry name" value="Peptidase_C40"/>
</dbReference>
<dbReference type="AlphaFoldDB" id="A0A1V4IMZ3"/>
<dbReference type="STRING" id="1450648.CLORY_23160"/>
<keyword evidence="3 7" id="KW-0732">Signal</keyword>
<accession>A0A1V4IMZ3</accession>
<dbReference type="InterPro" id="IPR000064">
    <property type="entry name" value="NLP_P60_dom"/>
</dbReference>
<name>A0A1V4IMZ3_9CLOT</name>
<comment type="caution">
    <text evidence="9">The sequence shown here is derived from an EMBL/GenBank/DDBJ whole genome shotgun (WGS) entry which is preliminary data.</text>
</comment>
<dbReference type="EC" id="3.4.-.-" evidence="9"/>
<keyword evidence="10" id="KW-1185">Reference proteome</keyword>
<keyword evidence="2" id="KW-0645">Protease</keyword>
<proteinExistence type="inferred from homology"/>
<feature type="coiled-coil region" evidence="6">
    <location>
        <begin position="153"/>
        <end position="187"/>
    </location>
</feature>
<evidence type="ECO:0000256" key="2">
    <source>
        <dbReference type="ARBA" id="ARBA00022670"/>
    </source>
</evidence>
<evidence type="ECO:0000259" key="8">
    <source>
        <dbReference type="PROSITE" id="PS51935"/>
    </source>
</evidence>
<dbReference type="InterPro" id="IPR057309">
    <property type="entry name" value="PcsB_CC"/>
</dbReference>
<sequence length="395" mass="43735">MNKKIFAVLLAVGLTISLGTNTMAVSMGELKSQKAKAIQEKQKYMKSYKKHQSKIDKLESSIEMMDGKIEELLKEVNKNKVDIKKYENSIEKVQNFINTEQVKLEKQQKLLDERLSAAYENGSTGYLSVILSSKSFSDLLTRVEAVSKIAAFDKNLIQEHKQAKAELQSKKQQLDKEEAALIKVKQANETKMAEMKDTRTEQNKLIKKEEIAAKGSDKKVDKYVSLIMSIDSKIKAKENAAAKAKAAAARVTVAKTTPTRKTYSRGSINIPSSDPGNASYSTDAVVQYAMTFRGTPYHWGGTSPSTGFDCSGFMKYVYAHFGVNLPRSSGDQSRYGTPVSSSDLQPGDLVFFGSPVHHVGMYIGNGCYIHSPRTGDVIKISPLNRSDFAGARRVR</sequence>
<dbReference type="GO" id="GO:0008234">
    <property type="term" value="F:cysteine-type peptidase activity"/>
    <property type="evidence" value="ECO:0007669"/>
    <property type="project" value="UniProtKB-KW"/>
</dbReference>
<dbReference type="InterPro" id="IPR038765">
    <property type="entry name" value="Papain-like_cys_pep_sf"/>
</dbReference>
<keyword evidence="4 9" id="KW-0378">Hydrolase</keyword>